<protein>
    <submittedName>
        <fullName evidence="1">Uncharacterized protein</fullName>
    </submittedName>
</protein>
<dbReference type="Proteomes" id="UP000501168">
    <property type="component" value="Chromosome"/>
</dbReference>
<evidence type="ECO:0000313" key="2">
    <source>
        <dbReference type="Proteomes" id="UP000501168"/>
    </source>
</evidence>
<dbReference type="AlphaFoldDB" id="A0A6G9IE99"/>
<dbReference type="EMBL" id="CP050253">
    <property type="protein sequence ID" value="QIQ22157.1"/>
    <property type="molecule type" value="Genomic_DNA"/>
</dbReference>
<organism evidence="1 2">
    <name type="scientific">Zophobihabitans entericus</name>
    <dbReference type="NCBI Taxonomy" id="1635327"/>
    <lineage>
        <taxon>Bacteria</taxon>
        <taxon>Pseudomonadati</taxon>
        <taxon>Pseudomonadota</taxon>
        <taxon>Gammaproteobacteria</taxon>
        <taxon>Orbales</taxon>
        <taxon>Orbaceae</taxon>
        <taxon>Zophobihabitans</taxon>
    </lineage>
</organism>
<name>A0A6G9IE99_9GAMM</name>
<evidence type="ECO:0000313" key="1">
    <source>
        <dbReference type="EMBL" id="QIQ22157.1"/>
    </source>
</evidence>
<dbReference type="InParanoid" id="A0A6G9IE99"/>
<dbReference type="KEGG" id="orb:IPMB12_10955"/>
<sequence length="184" mass="21506">MKQNTTITLEFNDESLIEANIHQSDQWDDTPKDLTISFLLEHYLQSKIIFQQFPELSNVSYDADMVSEQFQGKIRGEQILFRNDGKIYATFVNDYSGTEYELCINEQVDEYIKLHHSDLIGEDTEEHVFCVHFTSDYRYVNVPTSIVQQGEAAMVEYVDKAFRTRLFFAPLDLDVIMIDYTEKA</sequence>
<reference evidence="1 2" key="1">
    <citation type="submission" date="2020-03" db="EMBL/GenBank/DDBJ databases">
        <title>Complete genome sequence of Orbus sp. IPMB12 (BCRC 80908).</title>
        <authorList>
            <person name="Lo W.-S."/>
            <person name="Chang T.-H."/>
            <person name="Kuo C.-H."/>
        </authorList>
    </citation>
    <scope>NUCLEOTIDE SEQUENCE [LARGE SCALE GENOMIC DNA]</scope>
    <source>
        <strain evidence="1 2">IPMB12</strain>
    </source>
</reference>
<proteinExistence type="predicted"/>
<dbReference type="RefSeq" id="WP_166917454.1">
    <property type="nucleotide sequence ID" value="NZ_CP050253.1"/>
</dbReference>
<keyword evidence="2" id="KW-1185">Reference proteome</keyword>
<accession>A0A6G9IE99</accession>
<gene>
    <name evidence="1" type="ORF">IPMB12_10955</name>
</gene>